<dbReference type="SUPFAM" id="SSF52047">
    <property type="entry name" value="RNI-like"/>
    <property type="match status" value="1"/>
</dbReference>
<dbReference type="AlphaFoldDB" id="A0A6A6M6X4"/>
<proteinExistence type="predicted"/>
<reference evidence="2 3" key="1">
    <citation type="journal article" date="2020" name="Mol. Plant">
        <title>The Chromosome-Based Rubber Tree Genome Provides New Insights into Spurge Genome Evolution and Rubber Biosynthesis.</title>
        <authorList>
            <person name="Liu J."/>
            <person name="Shi C."/>
            <person name="Shi C.C."/>
            <person name="Li W."/>
            <person name="Zhang Q.J."/>
            <person name="Zhang Y."/>
            <person name="Li K."/>
            <person name="Lu H.F."/>
            <person name="Shi C."/>
            <person name="Zhu S.T."/>
            <person name="Xiao Z.Y."/>
            <person name="Nan H."/>
            <person name="Yue Y."/>
            <person name="Zhu X.G."/>
            <person name="Wu Y."/>
            <person name="Hong X.N."/>
            <person name="Fan G.Y."/>
            <person name="Tong Y."/>
            <person name="Zhang D."/>
            <person name="Mao C.L."/>
            <person name="Liu Y.L."/>
            <person name="Hao S.J."/>
            <person name="Liu W.Q."/>
            <person name="Lv M.Q."/>
            <person name="Zhang H.B."/>
            <person name="Liu Y."/>
            <person name="Hu-Tang G.R."/>
            <person name="Wang J.P."/>
            <person name="Wang J.H."/>
            <person name="Sun Y.H."/>
            <person name="Ni S.B."/>
            <person name="Chen W.B."/>
            <person name="Zhang X.C."/>
            <person name="Jiao Y.N."/>
            <person name="Eichler E.E."/>
            <person name="Li G.H."/>
            <person name="Liu X."/>
            <person name="Gao L.Z."/>
        </authorList>
    </citation>
    <scope>NUCLEOTIDE SEQUENCE [LARGE SCALE GENOMIC DNA]</scope>
    <source>
        <strain evidence="3">cv. GT1</strain>
        <tissue evidence="2">Leaf</tissue>
    </source>
</reference>
<dbReference type="GO" id="GO:0019005">
    <property type="term" value="C:SCF ubiquitin ligase complex"/>
    <property type="evidence" value="ECO:0007669"/>
    <property type="project" value="TreeGrafter"/>
</dbReference>
<feature type="domain" description="F-box/LRR-repeat protein 15-like leucin rich repeat" evidence="1">
    <location>
        <begin position="78"/>
        <end position="216"/>
    </location>
</feature>
<dbReference type="Proteomes" id="UP000467840">
    <property type="component" value="Chromosome 9"/>
</dbReference>
<dbReference type="Pfam" id="PF13516">
    <property type="entry name" value="LRR_6"/>
    <property type="match status" value="1"/>
</dbReference>
<dbReference type="FunFam" id="3.80.10.10:FF:002450">
    <property type="entry name" value="Uncharacterized protein"/>
    <property type="match status" value="1"/>
</dbReference>
<dbReference type="GO" id="GO:0031146">
    <property type="term" value="P:SCF-dependent proteasomal ubiquitin-dependent protein catabolic process"/>
    <property type="evidence" value="ECO:0007669"/>
    <property type="project" value="TreeGrafter"/>
</dbReference>
<evidence type="ECO:0000313" key="2">
    <source>
        <dbReference type="EMBL" id="KAF2308016.1"/>
    </source>
</evidence>
<protein>
    <recommendedName>
        <fullName evidence="1">F-box/LRR-repeat protein 15-like leucin rich repeat domain-containing protein</fullName>
    </recommendedName>
</protein>
<dbReference type="Pfam" id="PF25372">
    <property type="entry name" value="DUF7885"/>
    <property type="match status" value="1"/>
</dbReference>
<dbReference type="PANTHER" id="PTHR13318:SF247">
    <property type="entry name" value="GH16156P"/>
    <property type="match status" value="1"/>
</dbReference>
<organism evidence="2 3">
    <name type="scientific">Hevea brasiliensis</name>
    <name type="common">Para rubber tree</name>
    <name type="synonym">Siphonia brasiliensis</name>
    <dbReference type="NCBI Taxonomy" id="3981"/>
    <lineage>
        <taxon>Eukaryota</taxon>
        <taxon>Viridiplantae</taxon>
        <taxon>Streptophyta</taxon>
        <taxon>Embryophyta</taxon>
        <taxon>Tracheophyta</taxon>
        <taxon>Spermatophyta</taxon>
        <taxon>Magnoliopsida</taxon>
        <taxon>eudicotyledons</taxon>
        <taxon>Gunneridae</taxon>
        <taxon>Pentapetalae</taxon>
        <taxon>rosids</taxon>
        <taxon>fabids</taxon>
        <taxon>Malpighiales</taxon>
        <taxon>Euphorbiaceae</taxon>
        <taxon>Crotonoideae</taxon>
        <taxon>Micrandreae</taxon>
        <taxon>Hevea</taxon>
    </lineage>
</organism>
<accession>A0A6A6M6X4</accession>
<dbReference type="SMART" id="SM00367">
    <property type="entry name" value="LRR_CC"/>
    <property type="match status" value="5"/>
</dbReference>
<dbReference type="Gene3D" id="3.80.10.10">
    <property type="entry name" value="Ribonuclease Inhibitor"/>
    <property type="match status" value="2"/>
</dbReference>
<dbReference type="InterPro" id="IPR006553">
    <property type="entry name" value="Leu-rich_rpt_Cys-con_subtyp"/>
</dbReference>
<dbReference type="InterPro" id="IPR001611">
    <property type="entry name" value="Leu-rich_rpt"/>
</dbReference>
<comment type="caution">
    <text evidence="2">The sequence shown here is derived from an EMBL/GenBank/DDBJ whole genome shotgun (WGS) entry which is preliminary data.</text>
</comment>
<keyword evidence="3" id="KW-1185">Reference proteome</keyword>
<gene>
    <name evidence="2" type="ORF">GH714_034365</name>
</gene>
<dbReference type="InterPro" id="IPR057207">
    <property type="entry name" value="FBXL15_LRR"/>
</dbReference>
<name>A0A6A6M6X4_HEVBR</name>
<dbReference type="InterPro" id="IPR032675">
    <property type="entry name" value="LRR_dom_sf"/>
</dbReference>
<dbReference type="PANTHER" id="PTHR13318">
    <property type="entry name" value="PARTNER OF PAIRED, ISOFORM B-RELATED"/>
    <property type="match status" value="1"/>
</dbReference>
<dbReference type="EMBL" id="JAAGAX010000008">
    <property type="protein sequence ID" value="KAF2308016.1"/>
    <property type="molecule type" value="Genomic_DNA"/>
</dbReference>
<evidence type="ECO:0000313" key="3">
    <source>
        <dbReference type="Proteomes" id="UP000467840"/>
    </source>
</evidence>
<evidence type="ECO:0000259" key="1">
    <source>
        <dbReference type="Pfam" id="PF25372"/>
    </source>
</evidence>
<sequence>MLDGCKSLYSLEDKHRKTFKPLRQEHLPRILNRYPHVSHLDLSFCPRINDNSLTVISNICKDSLRSIDLSRSRFFSYNGLMSLALNCKNLVDIDLSNATELRDAAAAAVAEAKNLERLWLGRCKLITDMGIGCIVVSIRIRSLDLSYLPITNKCLPSILKLQNLEDLVLEGCFGIDDDSLTALKHGCKSLKTLDLSSCQNIGHVGLSSLISGAGVLELPTLAYGSPVTLALANSLKNLSICNLSK</sequence>